<gene>
    <name evidence="2" type="ORF">TRIUR3_30935</name>
</gene>
<feature type="region of interest" description="Disordered" evidence="1">
    <location>
        <begin position="16"/>
        <end position="95"/>
    </location>
</feature>
<name>M8B3M3_TRIUA</name>
<sequence length="123" mass="12597">MVPLCTGLFNNPCVAHVKPPPRQSPSHAAGAPGLSRTSSPIGTVPPPPSPRCTPLLLPLRPESVASSASMQENDGLAHAHLQRQQGCADPLSQGQAAGLPCACLPQISVEPAPFGPRAAGEHH</sequence>
<evidence type="ECO:0000256" key="1">
    <source>
        <dbReference type="SAM" id="MobiDB-lite"/>
    </source>
</evidence>
<evidence type="ECO:0000313" key="2">
    <source>
        <dbReference type="EMBL" id="EMS68174.1"/>
    </source>
</evidence>
<organism evidence="2">
    <name type="scientific">Triticum urartu</name>
    <name type="common">Red wild einkorn</name>
    <name type="synonym">Crithodium urartu</name>
    <dbReference type="NCBI Taxonomy" id="4572"/>
    <lineage>
        <taxon>Eukaryota</taxon>
        <taxon>Viridiplantae</taxon>
        <taxon>Streptophyta</taxon>
        <taxon>Embryophyta</taxon>
        <taxon>Tracheophyta</taxon>
        <taxon>Spermatophyta</taxon>
        <taxon>Magnoliopsida</taxon>
        <taxon>Liliopsida</taxon>
        <taxon>Poales</taxon>
        <taxon>Poaceae</taxon>
        <taxon>BOP clade</taxon>
        <taxon>Pooideae</taxon>
        <taxon>Triticodae</taxon>
        <taxon>Triticeae</taxon>
        <taxon>Triticinae</taxon>
        <taxon>Triticum</taxon>
    </lineage>
</organism>
<reference evidence="2" key="1">
    <citation type="journal article" date="2013" name="Nature">
        <title>Draft genome of the wheat A-genome progenitor Triticum urartu.</title>
        <authorList>
            <person name="Ling H.Q."/>
            <person name="Zhao S."/>
            <person name="Liu D."/>
            <person name="Wang J."/>
            <person name="Sun H."/>
            <person name="Zhang C."/>
            <person name="Fan H."/>
            <person name="Li D."/>
            <person name="Dong L."/>
            <person name="Tao Y."/>
            <person name="Gao C."/>
            <person name="Wu H."/>
            <person name="Li Y."/>
            <person name="Cui Y."/>
            <person name="Guo X."/>
            <person name="Zheng S."/>
            <person name="Wang B."/>
            <person name="Yu K."/>
            <person name="Liang Q."/>
            <person name="Yang W."/>
            <person name="Lou X."/>
            <person name="Chen J."/>
            <person name="Feng M."/>
            <person name="Jian J."/>
            <person name="Zhang X."/>
            <person name="Luo G."/>
            <person name="Jiang Y."/>
            <person name="Liu J."/>
            <person name="Wang Z."/>
            <person name="Sha Y."/>
            <person name="Zhang B."/>
            <person name="Wu H."/>
            <person name="Tang D."/>
            <person name="Shen Q."/>
            <person name="Xue P."/>
            <person name="Zou S."/>
            <person name="Wang X."/>
            <person name="Liu X."/>
            <person name="Wang F."/>
            <person name="Yang Y."/>
            <person name="An X."/>
            <person name="Dong Z."/>
            <person name="Zhang K."/>
            <person name="Zhang X."/>
            <person name="Luo M.C."/>
            <person name="Dvorak J."/>
            <person name="Tong Y."/>
            <person name="Wang J."/>
            <person name="Yang H."/>
            <person name="Li Z."/>
            <person name="Wang D."/>
            <person name="Zhang A."/>
            <person name="Wang J."/>
        </authorList>
    </citation>
    <scope>NUCLEOTIDE SEQUENCE</scope>
</reference>
<dbReference type="AlphaFoldDB" id="M8B3M3"/>
<protein>
    <submittedName>
        <fullName evidence="2">Uncharacterized protein</fullName>
    </submittedName>
</protein>
<accession>M8B3M3</accession>
<dbReference type="EMBL" id="KD009847">
    <property type="protein sequence ID" value="EMS68174.1"/>
    <property type="molecule type" value="Genomic_DNA"/>
</dbReference>
<feature type="compositionally biased region" description="Low complexity" evidence="1">
    <location>
        <begin position="52"/>
        <end position="61"/>
    </location>
</feature>
<proteinExistence type="predicted"/>